<dbReference type="Gene3D" id="3.40.50.720">
    <property type="entry name" value="NAD(P)-binding Rossmann-like Domain"/>
    <property type="match status" value="1"/>
</dbReference>
<evidence type="ECO:0000313" key="4">
    <source>
        <dbReference type="Proteomes" id="UP000532273"/>
    </source>
</evidence>
<organism evidence="3 4">
    <name type="scientific">Pedobacter zeae</name>
    <dbReference type="NCBI Taxonomy" id="1737356"/>
    <lineage>
        <taxon>Bacteria</taxon>
        <taxon>Pseudomonadati</taxon>
        <taxon>Bacteroidota</taxon>
        <taxon>Sphingobacteriia</taxon>
        <taxon>Sphingobacteriales</taxon>
        <taxon>Sphingobacteriaceae</taxon>
        <taxon>Pedobacter</taxon>
    </lineage>
</organism>
<dbReference type="InterPro" id="IPR051604">
    <property type="entry name" value="Ergot_Alk_Oxidoreductase"/>
</dbReference>
<evidence type="ECO:0000313" key="3">
    <source>
        <dbReference type="EMBL" id="MBB4109341.1"/>
    </source>
</evidence>
<dbReference type="Proteomes" id="UP000642938">
    <property type="component" value="Unassembled WGS sequence"/>
</dbReference>
<feature type="domain" description="NmrA-like" evidence="1">
    <location>
        <begin position="2"/>
        <end position="283"/>
    </location>
</feature>
<gene>
    <name evidence="2" type="ORF">GCM10007422_31030</name>
    <name evidence="3" type="ORF">GGQ60_003350</name>
</gene>
<dbReference type="EMBL" id="BMHZ01000003">
    <property type="protein sequence ID" value="GGH11674.1"/>
    <property type="molecule type" value="Genomic_DNA"/>
</dbReference>
<dbReference type="Proteomes" id="UP000532273">
    <property type="component" value="Unassembled WGS sequence"/>
</dbReference>
<dbReference type="Gene3D" id="3.90.25.10">
    <property type="entry name" value="UDP-galactose 4-epimerase, domain 1"/>
    <property type="match status" value="1"/>
</dbReference>
<dbReference type="PANTHER" id="PTHR43162:SF1">
    <property type="entry name" value="PRESTALK A DIFFERENTIATION PROTEIN A"/>
    <property type="match status" value="1"/>
</dbReference>
<evidence type="ECO:0000313" key="2">
    <source>
        <dbReference type="EMBL" id="GGH11674.1"/>
    </source>
</evidence>
<keyword evidence="5" id="KW-1185">Reference proteome</keyword>
<sequence length="292" mass="31922">MKIVITGSLGNISKPLSEQLIENGDSITIISNNAGRQIEIENIGAIPAIGSLHDAAFLKESFMGADAAFCMIPPDYTQPDQIAYYRRLGENYKEAILETGVKRVVHLSSVGAHLSSGTGFITGSYHVEQILNTIGHIQLTHIRPTFFYYNLLAFIPMIKSAGFIGAVYGGADRLPLVSPIDIADAVAQEIVKTGHTQLIRYVGSDDRSCSEVASIIGKAIGKPELKWLTLTKQDAEKSLLKNGLSQEYVEKMLELGNALHTGKLHEDYDLHTPELGKVKMEEYAVKFAALFD</sequence>
<dbReference type="InterPro" id="IPR008030">
    <property type="entry name" value="NmrA-like"/>
</dbReference>
<dbReference type="Pfam" id="PF05368">
    <property type="entry name" value="NmrA"/>
    <property type="match status" value="1"/>
</dbReference>
<reference evidence="5" key="2">
    <citation type="journal article" date="2019" name="Int. J. Syst. Evol. Microbiol.">
        <title>The Global Catalogue of Microorganisms (GCM) 10K type strain sequencing project: providing services to taxonomists for standard genome sequencing and annotation.</title>
        <authorList>
            <consortium name="The Broad Institute Genomics Platform"/>
            <consortium name="The Broad Institute Genome Sequencing Center for Infectious Disease"/>
            <person name="Wu L."/>
            <person name="Ma J."/>
        </authorList>
    </citation>
    <scope>NUCLEOTIDE SEQUENCE [LARGE SCALE GENOMIC DNA]</scope>
    <source>
        <strain evidence="5">CGMCC 1.15287</strain>
    </source>
</reference>
<dbReference type="AlphaFoldDB" id="A0A7W6P7T0"/>
<reference evidence="3 4" key="3">
    <citation type="submission" date="2020-08" db="EMBL/GenBank/DDBJ databases">
        <title>Genomic Encyclopedia of Type Strains, Phase IV (KMG-IV): sequencing the most valuable type-strain genomes for metagenomic binning, comparative biology and taxonomic classification.</title>
        <authorList>
            <person name="Goeker M."/>
        </authorList>
    </citation>
    <scope>NUCLEOTIDE SEQUENCE [LARGE SCALE GENOMIC DNA]</scope>
    <source>
        <strain evidence="3 4">DSM 100774</strain>
    </source>
</reference>
<dbReference type="PANTHER" id="PTHR43162">
    <property type="match status" value="1"/>
</dbReference>
<dbReference type="InterPro" id="IPR036291">
    <property type="entry name" value="NAD(P)-bd_dom_sf"/>
</dbReference>
<protein>
    <submittedName>
        <fullName evidence="3">Uncharacterized protein YbjT (DUF2867 family)</fullName>
    </submittedName>
</protein>
<evidence type="ECO:0000259" key="1">
    <source>
        <dbReference type="Pfam" id="PF05368"/>
    </source>
</evidence>
<reference evidence="2" key="4">
    <citation type="submission" date="2024-05" db="EMBL/GenBank/DDBJ databases">
        <authorList>
            <person name="Sun Q."/>
            <person name="Zhou Y."/>
        </authorList>
    </citation>
    <scope>NUCLEOTIDE SEQUENCE</scope>
    <source>
        <strain evidence="2">CGMCC 1.15287</strain>
    </source>
</reference>
<reference evidence="2" key="1">
    <citation type="journal article" date="2014" name="Int. J. Syst. Evol. Microbiol.">
        <title>Complete genome of a new Firmicutes species belonging to the dominant human colonic microbiota ('Ruminococcus bicirculans') reveals two chromosomes and a selective capacity to utilize plant glucans.</title>
        <authorList>
            <consortium name="NISC Comparative Sequencing Program"/>
            <person name="Wegmann U."/>
            <person name="Louis P."/>
            <person name="Goesmann A."/>
            <person name="Henrissat B."/>
            <person name="Duncan S.H."/>
            <person name="Flint H.J."/>
        </authorList>
    </citation>
    <scope>NUCLEOTIDE SEQUENCE</scope>
    <source>
        <strain evidence="2">CGMCC 1.15287</strain>
    </source>
</reference>
<evidence type="ECO:0000313" key="5">
    <source>
        <dbReference type="Proteomes" id="UP000642938"/>
    </source>
</evidence>
<dbReference type="EMBL" id="JACIEF010000003">
    <property type="protein sequence ID" value="MBB4109341.1"/>
    <property type="molecule type" value="Genomic_DNA"/>
</dbReference>
<dbReference type="SUPFAM" id="SSF51735">
    <property type="entry name" value="NAD(P)-binding Rossmann-fold domains"/>
    <property type="match status" value="1"/>
</dbReference>
<comment type="caution">
    <text evidence="3">The sequence shown here is derived from an EMBL/GenBank/DDBJ whole genome shotgun (WGS) entry which is preliminary data.</text>
</comment>
<name>A0A7W6P7T0_9SPHI</name>
<accession>A0A7W6P7T0</accession>
<dbReference type="RefSeq" id="WP_183766305.1">
    <property type="nucleotide sequence ID" value="NZ_BMHZ01000003.1"/>
</dbReference>
<proteinExistence type="predicted"/>